<dbReference type="AlphaFoldDB" id="A0A1E3B2Q8"/>
<evidence type="ECO:0000256" key="1">
    <source>
        <dbReference type="ARBA" id="ARBA00004173"/>
    </source>
</evidence>
<keyword evidence="5" id="KW-0496">Mitochondrion</keyword>
<organism evidence="7 8">
    <name type="scientific">Aspergillus cristatus</name>
    <name type="common">Chinese Fuzhuan brick tea-fermentation fungus</name>
    <name type="synonym">Eurotium cristatum</name>
    <dbReference type="NCBI Taxonomy" id="573508"/>
    <lineage>
        <taxon>Eukaryota</taxon>
        <taxon>Fungi</taxon>
        <taxon>Dikarya</taxon>
        <taxon>Ascomycota</taxon>
        <taxon>Pezizomycotina</taxon>
        <taxon>Eurotiomycetes</taxon>
        <taxon>Eurotiomycetidae</taxon>
        <taxon>Eurotiales</taxon>
        <taxon>Aspergillaceae</taxon>
        <taxon>Aspergillus</taxon>
        <taxon>Aspergillus subgen. Aspergillus</taxon>
    </lineage>
</organism>
<evidence type="ECO:0000256" key="3">
    <source>
        <dbReference type="ARBA" id="ARBA00004370"/>
    </source>
</evidence>
<sequence length="323" mass="36015">MNGSSSRATFPSGIESLYEPPDTTVDIVFVHGTTAGRDTTWTNQDASEPWPKTLLPSKFPTARILAFGYDAYVDDKQKAVLQGIIHDHSWKLLEELSLFRQNDRTDEKPIIFVCHGLGGLICKQALYTSFSNTKQQCLYSVFCSTRGIAFIDTPLHGDNVASLAEITTQSIGLDKQEDSDIVNNFKCGFKYVLAQNINDFKTMHEVRTARQLPPIKVVCFYAELPVEGFGFVVTRDSATLRGCTSIGIRKDHMDMTKFATMDDSGFIAVCESLGRWINEVDAKGPSADYELLNPARQQYNHFGKGEQKIFGGSCYETNGHQTF</sequence>
<gene>
    <name evidence="7" type="ORF">SI65_09181</name>
</gene>
<dbReference type="EMBL" id="JXNT01000017">
    <property type="protein sequence ID" value="ODM15240.1"/>
    <property type="molecule type" value="Genomic_DNA"/>
</dbReference>
<keyword evidence="6" id="KW-0472">Membrane</keyword>
<dbReference type="GO" id="GO:0005739">
    <property type="term" value="C:mitochondrion"/>
    <property type="evidence" value="ECO:0007669"/>
    <property type="project" value="UniProtKB-SubCell"/>
</dbReference>
<evidence type="ECO:0000256" key="6">
    <source>
        <dbReference type="ARBA" id="ARBA00023136"/>
    </source>
</evidence>
<dbReference type="GO" id="GO:0005783">
    <property type="term" value="C:endoplasmic reticulum"/>
    <property type="evidence" value="ECO:0007669"/>
    <property type="project" value="UniProtKB-SubCell"/>
</dbReference>
<comment type="caution">
    <text evidence="7">The sequence shown here is derived from an EMBL/GenBank/DDBJ whole genome shotgun (WGS) entry which is preliminary data.</text>
</comment>
<keyword evidence="8" id="KW-1185">Reference proteome</keyword>
<reference evidence="7 8" key="1">
    <citation type="journal article" date="2016" name="BMC Genomics">
        <title>Comparative genomic and transcriptomic analyses of the Fuzhuan brick tea-fermentation fungus Aspergillus cristatus.</title>
        <authorList>
            <person name="Ge Y."/>
            <person name="Wang Y."/>
            <person name="Liu Y."/>
            <person name="Tan Y."/>
            <person name="Ren X."/>
            <person name="Zhang X."/>
            <person name="Hyde K.D."/>
            <person name="Liu Y."/>
            <person name="Liu Z."/>
        </authorList>
    </citation>
    <scope>NUCLEOTIDE SEQUENCE [LARGE SCALE GENOMIC DNA]</scope>
    <source>
        <strain evidence="7 8">GZAAS20.1005</strain>
    </source>
</reference>
<dbReference type="Proteomes" id="UP000094569">
    <property type="component" value="Unassembled WGS sequence"/>
</dbReference>
<protein>
    <recommendedName>
        <fullName evidence="9">DUF676 domain-containing protein</fullName>
    </recommendedName>
</protein>
<comment type="subcellular location">
    <subcellularLocation>
        <location evidence="2">Endoplasmic reticulum</location>
    </subcellularLocation>
    <subcellularLocation>
        <location evidence="3">Membrane</location>
    </subcellularLocation>
    <subcellularLocation>
        <location evidence="1">Mitochondrion</location>
    </subcellularLocation>
</comment>
<dbReference type="PANTHER" id="PTHR48182:SF2">
    <property type="entry name" value="PROTEIN SERAC1"/>
    <property type="match status" value="1"/>
</dbReference>
<dbReference type="SUPFAM" id="SSF53474">
    <property type="entry name" value="alpha/beta-Hydrolases"/>
    <property type="match status" value="1"/>
</dbReference>
<evidence type="ECO:0000256" key="4">
    <source>
        <dbReference type="ARBA" id="ARBA00022824"/>
    </source>
</evidence>
<evidence type="ECO:0000313" key="8">
    <source>
        <dbReference type="Proteomes" id="UP000094569"/>
    </source>
</evidence>
<dbReference type="Gene3D" id="3.40.50.1820">
    <property type="entry name" value="alpha/beta hydrolase"/>
    <property type="match status" value="1"/>
</dbReference>
<evidence type="ECO:0000256" key="2">
    <source>
        <dbReference type="ARBA" id="ARBA00004240"/>
    </source>
</evidence>
<dbReference type="OrthoDB" id="427518at2759"/>
<keyword evidence="4" id="KW-0256">Endoplasmic reticulum</keyword>
<dbReference type="PANTHER" id="PTHR48182">
    <property type="entry name" value="PROTEIN SERAC1"/>
    <property type="match status" value="1"/>
</dbReference>
<dbReference type="InterPro" id="IPR029058">
    <property type="entry name" value="AB_hydrolase_fold"/>
</dbReference>
<dbReference type="VEuPathDB" id="FungiDB:SI65_09181"/>
<name>A0A1E3B2Q8_ASPCR</name>
<proteinExistence type="predicted"/>
<evidence type="ECO:0008006" key="9">
    <source>
        <dbReference type="Google" id="ProtNLM"/>
    </source>
</evidence>
<dbReference type="InterPro" id="IPR052374">
    <property type="entry name" value="SERAC1"/>
</dbReference>
<dbReference type="GO" id="GO:0016020">
    <property type="term" value="C:membrane"/>
    <property type="evidence" value="ECO:0007669"/>
    <property type="project" value="UniProtKB-SubCell"/>
</dbReference>
<evidence type="ECO:0000256" key="5">
    <source>
        <dbReference type="ARBA" id="ARBA00023128"/>
    </source>
</evidence>
<accession>A0A1E3B2Q8</accession>
<evidence type="ECO:0000313" key="7">
    <source>
        <dbReference type="EMBL" id="ODM15240.1"/>
    </source>
</evidence>